<evidence type="ECO:0000313" key="2">
    <source>
        <dbReference type="EMBL" id="MCO37108.1"/>
    </source>
</evidence>
<reference evidence="1 4" key="1">
    <citation type="journal article" date="2018" name="Genome Biol.">
        <title>SKESA: strategic k-mer extension for scrupulous assemblies.</title>
        <authorList>
            <person name="Souvorov A."/>
            <person name="Agarwala R."/>
            <person name="Lipman D.J."/>
        </authorList>
    </citation>
    <scope>NUCLEOTIDE SEQUENCE [LARGE SCALE GENOMIC DNA]</scope>
    <source>
        <strain evidence="1 4">CFIAFB20160079</strain>
    </source>
</reference>
<dbReference type="RefSeq" id="WP_061112793.1">
    <property type="nucleotide sequence ID" value="NZ_BAAFVE010000037.1"/>
</dbReference>
<accession>A0A9P3V932</accession>
<reference evidence="1" key="3">
    <citation type="submission" date="2020-01" db="EMBL/GenBank/DDBJ databases">
        <authorList>
            <consortium name="NCBI Pathogen Detection Project"/>
        </authorList>
    </citation>
    <scope>NUCLEOTIDE SEQUENCE</scope>
    <source>
        <strain evidence="1">CFIAFB20160079</strain>
    </source>
</reference>
<evidence type="ECO:0000313" key="4">
    <source>
        <dbReference type="Proteomes" id="UP000845014"/>
    </source>
</evidence>
<dbReference type="EMBL" id="DAAHUJ010000002">
    <property type="protein sequence ID" value="HAB7363424.1"/>
    <property type="molecule type" value="Genomic_DNA"/>
</dbReference>
<evidence type="ECO:0000313" key="3">
    <source>
        <dbReference type="Proteomes" id="UP000269407"/>
    </source>
</evidence>
<evidence type="ECO:0000313" key="1">
    <source>
        <dbReference type="EMBL" id="HAB7363424.1"/>
    </source>
</evidence>
<protein>
    <submittedName>
        <fullName evidence="1">Uncharacterized protein</fullName>
    </submittedName>
</protein>
<reference evidence="2 3" key="2">
    <citation type="submission" date="2018-07" db="EMBL/GenBank/DDBJ databases">
        <authorList>
            <consortium name="GenomeTrakr: Next Generation Sequencing Network for Food Pathogen Tracability"/>
        </authorList>
    </citation>
    <scope>NUCLEOTIDE SEQUENCE [LARGE SCALE GENOMIC DNA]</scope>
    <source>
        <strain evidence="2 3">FDA00013213</strain>
    </source>
</reference>
<organism evidence="1 4">
    <name type="scientific">Listeria monocytogenes</name>
    <dbReference type="NCBI Taxonomy" id="1639"/>
    <lineage>
        <taxon>Bacteria</taxon>
        <taxon>Bacillati</taxon>
        <taxon>Bacillota</taxon>
        <taxon>Bacilli</taxon>
        <taxon>Bacillales</taxon>
        <taxon>Listeriaceae</taxon>
        <taxon>Listeria</taxon>
    </lineage>
</organism>
<dbReference type="Proteomes" id="UP000845014">
    <property type="component" value="Unassembled WGS sequence"/>
</dbReference>
<name>A0A9P3V932_LISMN</name>
<comment type="caution">
    <text evidence="1">The sequence shown here is derived from an EMBL/GenBank/DDBJ whole genome shotgun (WGS) entry which is preliminary data.</text>
</comment>
<proteinExistence type="predicted"/>
<dbReference type="EMBL" id="RCRQ01000001">
    <property type="protein sequence ID" value="MCO37108.1"/>
    <property type="molecule type" value="Genomic_DNA"/>
</dbReference>
<dbReference type="Proteomes" id="UP000269407">
    <property type="component" value="Unassembled WGS sequence"/>
</dbReference>
<dbReference type="AlphaFoldDB" id="A0A9P3V932"/>
<sequence>MIFEKITPERLDSWSRENNRRAQEILPEIVARLILSSFNQIKDFNFPYGKGIQFPGYDGYLNVDESTNYIPQGVSVFEFGTNENILNKFDEDIKKRSENPLNITKETTNFIFVSSKIWKHKTSIPDKIIETKKNYTWKEIKIIDAQALCLWIDENPAVSVWLSEIINGNISGILTVEKYWNEKVETTSPKLTDKFFINNREEKIEKIKEWFIQGKGYFFIKAESSLEATLFLIAAMKNIDIEIDHKVILIKDRETWNKVISLGNKNIILVPIFPIDDDISCPNFISAILPISKFTPLANISENFEGMEISKFKHEQFQKNLLELDISHDKISDLEKDTKRCFLPLYRKLSTNPLVKRPGWLSLLNKETANLISIMLVSYIDTESQGDIEVLKILTKDSSEFLSKLEEWTKMEDFPIINIGNVYRVVSVQDMWLFLADKIKKNDIENLKKVISLIFSETTPKYDLPTEERSMAAILGKNDKYSKQLIEGLLISLIFLKERDEMFSSTFIGSTKTVVNVLLKEILSEINSEKQWLSIAEFLPLISEACPQVVIDKLKKELRNPESMFWEIFNVGEGNSLFSGNVYHHLLWAIERLLWMEDYAVDAILLLVRIAQKQFTLPNGNTPESSLNQVFNMMFPQTILSKDELAKLLGKIIRDYPDVGLKIIDEMSGNNNNHILISISKPEWVDFTDPYEKRSLTYGDLQSFRNKVVDVYFENINETDIRVYEIIFKNIDYFYYGNEQKIKKLIETNIEYFNEEQKFPISINVRKTIFNNKKYIDSESNLTEKTIKFLEDLLPLVEPNNIMKFVYLCKYNPPINNPVPYSDSIKYDMEQEDALVYIERKKATSEIIKVYGLEEMIDYCQFIEDTSDFAKIIVEEVLEGRFDVEFLLKVQKINSILFSSLLFFLNRDGLETMFKTLENDSILCWKQKADIFCQTEHSMTLWKEVEKHDSLFQNYFWENSPCISVVRLNKDEIEYYLRKQVEHGRVVEAINSTAYSDYNDYKVLQFLLYSLREYINDENNMNNSDKLDPKNIQNIFEKIYQEKNKDIEKIAILELYFIEILPFDFYPQSINELIAKQPEIYVQLVSNSFLDDSGESKNNGNSISFYKILDRITIIPGCNKYTADKEAFDSWITNVRTIAKEYGYEKAVSLSLGTFLSHSPNGEDGIFPHEIIRDFFEENAYESYVSEYLIPNFVVGKSNHEGAKVFWGSSSNHEKHMAEKYNNDAKIIKIDYPETSSILKRLSDSYEWSSKAVSSIDERYFD</sequence>
<gene>
    <name evidence="2" type="ORF">DOV25_01375</name>
    <name evidence="1" type="ORF">GYO01_04820</name>
</gene>